<evidence type="ECO:0000256" key="2">
    <source>
        <dbReference type="ARBA" id="ARBA00023125"/>
    </source>
</evidence>
<dbReference type="Proteomes" id="UP000051010">
    <property type="component" value="Unassembled WGS sequence"/>
</dbReference>
<feature type="domain" description="HTH marR-type" evidence="5">
    <location>
        <begin position="30"/>
        <end position="164"/>
    </location>
</feature>
<name>A0A0R1Y839_9LACO</name>
<dbReference type="PROSITE" id="PS50995">
    <property type="entry name" value="HTH_MARR_2"/>
    <property type="match status" value="1"/>
</dbReference>
<evidence type="ECO:0000256" key="4">
    <source>
        <dbReference type="SAM" id="Coils"/>
    </source>
</evidence>
<feature type="coiled-coil region" evidence="4">
    <location>
        <begin position="155"/>
        <end position="182"/>
    </location>
</feature>
<dbReference type="GO" id="GO:0003700">
    <property type="term" value="F:DNA-binding transcription factor activity"/>
    <property type="evidence" value="ECO:0007669"/>
    <property type="project" value="InterPro"/>
</dbReference>
<gene>
    <name evidence="6" type="ORF">FD47_GL000385</name>
</gene>
<keyword evidence="2" id="KW-0238">DNA-binding</keyword>
<accession>A0A0R1Y839</accession>
<dbReference type="Gene3D" id="1.10.10.10">
    <property type="entry name" value="Winged helix-like DNA-binding domain superfamily/Winged helix DNA-binding domain"/>
    <property type="match status" value="1"/>
</dbReference>
<evidence type="ECO:0000256" key="1">
    <source>
        <dbReference type="ARBA" id="ARBA00023015"/>
    </source>
</evidence>
<organism evidence="6 7">
    <name type="scientific">Lentilactobacillus parafarraginis DSM 18390 = JCM 14109</name>
    <dbReference type="NCBI Taxonomy" id="1423786"/>
    <lineage>
        <taxon>Bacteria</taxon>
        <taxon>Bacillati</taxon>
        <taxon>Bacillota</taxon>
        <taxon>Bacilli</taxon>
        <taxon>Lactobacillales</taxon>
        <taxon>Lactobacillaceae</taxon>
        <taxon>Lentilactobacillus</taxon>
    </lineage>
</organism>
<proteinExistence type="predicted"/>
<evidence type="ECO:0000256" key="3">
    <source>
        <dbReference type="ARBA" id="ARBA00023163"/>
    </source>
</evidence>
<dbReference type="CDD" id="cd00090">
    <property type="entry name" value="HTH_ARSR"/>
    <property type="match status" value="1"/>
</dbReference>
<dbReference type="SMART" id="SM00347">
    <property type="entry name" value="HTH_MARR"/>
    <property type="match status" value="1"/>
</dbReference>
<dbReference type="PRINTS" id="PR00598">
    <property type="entry name" value="HTHMARR"/>
</dbReference>
<dbReference type="InterPro" id="IPR023187">
    <property type="entry name" value="Tscrpt_reg_MarR-type_CS"/>
</dbReference>
<evidence type="ECO:0000313" key="7">
    <source>
        <dbReference type="Proteomes" id="UP000051010"/>
    </source>
</evidence>
<keyword evidence="4" id="KW-0175">Coiled coil</keyword>
<dbReference type="GO" id="GO:0003677">
    <property type="term" value="F:DNA binding"/>
    <property type="evidence" value="ECO:0007669"/>
    <property type="project" value="UniProtKB-KW"/>
</dbReference>
<dbReference type="PATRIC" id="fig|1423786.4.peg.397"/>
<dbReference type="InterPro" id="IPR036388">
    <property type="entry name" value="WH-like_DNA-bd_sf"/>
</dbReference>
<reference evidence="6 7" key="1">
    <citation type="journal article" date="2015" name="Genome Announc.">
        <title>Expanding the biotechnology potential of lactobacilli through comparative genomics of 213 strains and associated genera.</title>
        <authorList>
            <person name="Sun Z."/>
            <person name="Harris H.M."/>
            <person name="McCann A."/>
            <person name="Guo C."/>
            <person name="Argimon S."/>
            <person name="Zhang W."/>
            <person name="Yang X."/>
            <person name="Jeffery I.B."/>
            <person name="Cooney J.C."/>
            <person name="Kagawa T.F."/>
            <person name="Liu W."/>
            <person name="Song Y."/>
            <person name="Salvetti E."/>
            <person name="Wrobel A."/>
            <person name="Rasinkangas P."/>
            <person name="Parkhill J."/>
            <person name="Rea M.C."/>
            <person name="O'Sullivan O."/>
            <person name="Ritari J."/>
            <person name="Douillard F.P."/>
            <person name="Paul Ross R."/>
            <person name="Yang R."/>
            <person name="Briner A.E."/>
            <person name="Felis G.E."/>
            <person name="de Vos W.M."/>
            <person name="Barrangou R."/>
            <person name="Klaenhammer T.R."/>
            <person name="Caufield P.W."/>
            <person name="Cui Y."/>
            <person name="Zhang H."/>
            <person name="O'Toole P.W."/>
        </authorList>
    </citation>
    <scope>NUCLEOTIDE SEQUENCE [LARGE SCALE GENOMIC DNA]</scope>
    <source>
        <strain evidence="6 7">DSM 18390</strain>
    </source>
</reference>
<dbReference type="AlphaFoldDB" id="A0A0R1Y839"/>
<dbReference type="PANTHER" id="PTHR42756">
    <property type="entry name" value="TRANSCRIPTIONAL REGULATOR, MARR"/>
    <property type="match status" value="1"/>
</dbReference>
<dbReference type="RefSeq" id="WP_054736674.1">
    <property type="nucleotide sequence ID" value="NZ_AZFZ01000122.1"/>
</dbReference>
<evidence type="ECO:0000313" key="6">
    <source>
        <dbReference type="EMBL" id="KRM37973.1"/>
    </source>
</evidence>
<dbReference type="InterPro" id="IPR036390">
    <property type="entry name" value="WH_DNA-bd_sf"/>
</dbReference>
<dbReference type="PANTHER" id="PTHR42756:SF1">
    <property type="entry name" value="TRANSCRIPTIONAL REPRESSOR OF EMRAB OPERON"/>
    <property type="match status" value="1"/>
</dbReference>
<protein>
    <submittedName>
        <fullName evidence="6">MarR family transcriptional regulator</fullName>
    </submittedName>
</protein>
<dbReference type="InterPro" id="IPR011991">
    <property type="entry name" value="ArsR-like_HTH"/>
</dbReference>
<dbReference type="PROSITE" id="PS01117">
    <property type="entry name" value="HTH_MARR_1"/>
    <property type="match status" value="1"/>
</dbReference>
<dbReference type="EMBL" id="AZFZ01000122">
    <property type="protein sequence ID" value="KRM37973.1"/>
    <property type="molecule type" value="Genomic_DNA"/>
</dbReference>
<keyword evidence="1" id="KW-0805">Transcription regulation</keyword>
<comment type="caution">
    <text evidence="6">The sequence shown here is derived from an EMBL/GenBank/DDBJ whole genome shotgun (WGS) entry which is preliminary data.</text>
</comment>
<sequence>MSYYNFVDRPSKQRIQEMADQLHLKVSPDAVHLFLDFQLAYREVEKNYESLVASFDLSESRFIILMFLYYAEDKQLLPSEIAHKLGVTKPTISKLLRGMAQQGLVSSHQSQSDKRVRDVQLTTAGEKLLRTFLPYNYRSSSLLFEDFTAEEKQQFAHLLRKLLKSKDKIQQLEEDYHEHGKN</sequence>
<dbReference type="InterPro" id="IPR000835">
    <property type="entry name" value="HTH_MarR-typ"/>
</dbReference>
<dbReference type="SUPFAM" id="SSF46785">
    <property type="entry name" value="Winged helix' DNA-binding domain"/>
    <property type="match status" value="1"/>
</dbReference>
<dbReference type="Pfam" id="PF12802">
    <property type="entry name" value="MarR_2"/>
    <property type="match status" value="1"/>
</dbReference>
<keyword evidence="3" id="KW-0804">Transcription</keyword>
<evidence type="ECO:0000259" key="5">
    <source>
        <dbReference type="PROSITE" id="PS50995"/>
    </source>
</evidence>